<dbReference type="EMBL" id="BTRK01000004">
    <property type="protein sequence ID" value="GMR47144.1"/>
    <property type="molecule type" value="Genomic_DNA"/>
</dbReference>
<gene>
    <name evidence="2" type="ORF">PMAYCL1PPCAC_17339</name>
</gene>
<keyword evidence="1" id="KW-0812">Transmembrane</keyword>
<comment type="caution">
    <text evidence="2">The sequence shown here is derived from an EMBL/GenBank/DDBJ whole genome shotgun (WGS) entry which is preliminary data.</text>
</comment>
<feature type="non-terminal residue" evidence="2">
    <location>
        <position position="289"/>
    </location>
</feature>
<feature type="transmembrane region" description="Helical" evidence="1">
    <location>
        <begin position="96"/>
        <end position="114"/>
    </location>
</feature>
<evidence type="ECO:0000313" key="2">
    <source>
        <dbReference type="EMBL" id="GMR47144.1"/>
    </source>
</evidence>
<keyword evidence="1" id="KW-0472">Membrane</keyword>
<proteinExistence type="predicted"/>
<dbReference type="PANTHER" id="PTHR22941">
    <property type="entry name" value="SERPENTINE RECEPTOR"/>
    <property type="match status" value="1"/>
</dbReference>
<sequence length="289" mass="33498">MQFLSSKVLLFLNDVYLDILFVPIPLFPAIAGYCVGLLCKAKVSIRIQLVRKLWFAILIIFLTNIGVAIVVCVMYRHQTILMDSDRFKMKKRTKHLVRNVLFVLFNITPIALIIPRDDVEKIDQMINSYPHNISWIRDRGDTYIIIERTPMIIVLILIILLVLFVATCALSMMFGHMFYVLRKSICTDRSFERSQRVRKSLFVLLIQLIVPILLLVVPASTLLFGLLTVDWISFGTSLFMYCILPFHSIGHNIILLAITPIYRNFIAYFINIYTEKKDSKFIPETITMI</sequence>
<organism evidence="2 3">
    <name type="scientific">Pristionchus mayeri</name>
    <dbReference type="NCBI Taxonomy" id="1317129"/>
    <lineage>
        <taxon>Eukaryota</taxon>
        <taxon>Metazoa</taxon>
        <taxon>Ecdysozoa</taxon>
        <taxon>Nematoda</taxon>
        <taxon>Chromadorea</taxon>
        <taxon>Rhabditida</taxon>
        <taxon>Rhabditina</taxon>
        <taxon>Diplogasteromorpha</taxon>
        <taxon>Diplogasteroidea</taxon>
        <taxon>Neodiplogasteridae</taxon>
        <taxon>Pristionchus</taxon>
    </lineage>
</organism>
<reference evidence="3" key="1">
    <citation type="submission" date="2022-10" db="EMBL/GenBank/DDBJ databases">
        <title>Genome assembly of Pristionchus species.</title>
        <authorList>
            <person name="Yoshida K."/>
            <person name="Sommer R.J."/>
        </authorList>
    </citation>
    <scope>NUCLEOTIDE SEQUENCE [LARGE SCALE GENOMIC DNA]</scope>
    <source>
        <strain evidence="3">RS5460</strain>
    </source>
</reference>
<dbReference type="AlphaFoldDB" id="A0AAN5I0A8"/>
<dbReference type="InterPro" id="IPR053220">
    <property type="entry name" value="Nematode_rcpt-like_serp_H"/>
</dbReference>
<keyword evidence="3" id="KW-1185">Reference proteome</keyword>
<name>A0AAN5I0A8_9BILA</name>
<evidence type="ECO:0000313" key="3">
    <source>
        <dbReference type="Proteomes" id="UP001328107"/>
    </source>
</evidence>
<accession>A0AAN5I0A8</accession>
<evidence type="ECO:0000256" key="1">
    <source>
        <dbReference type="SAM" id="Phobius"/>
    </source>
</evidence>
<keyword evidence="1" id="KW-1133">Transmembrane helix</keyword>
<dbReference type="Pfam" id="PF10327">
    <property type="entry name" value="7TM_GPCR_Sri"/>
    <property type="match status" value="1"/>
</dbReference>
<dbReference type="Proteomes" id="UP001328107">
    <property type="component" value="Unassembled WGS sequence"/>
</dbReference>
<feature type="transmembrane region" description="Helical" evidence="1">
    <location>
        <begin position="53"/>
        <end position="75"/>
    </location>
</feature>
<evidence type="ECO:0008006" key="4">
    <source>
        <dbReference type="Google" id="ProtNLM"/>
    </source>
</evidence>
<dbReference type="PANTHER" id="PTHR22941:SF26">
    <property type="entry name" value="SERPENTINE RECEPTOR, CLASS H"/>
    <property type="match status" value="1"/>
</dbReference>
<dbReference type="InterPro" id="IPR019429">
    <property type="entry name" value="7TM_GPCR_serpentine_rcpt_Sri"/>
</dbReference>
<protein>
    <recommendedName>
        <fullName evidence="4">G protein-coupled receptor</fullName>
    </recommendedName>
</protein>
<feature type="transmembrane region" description="Helical" evidence="1">
    <location>
        <begin position="152"/>
        <end position="181"/>
    </location>
</feature>
<feature type="transmembrane region" description="Helical" evidence="1">
    <location>
        <begin position="238"/>
        <end position="258"/>
    </location>
</feature>
<feature type="transmembrane region" description="Helical" evidence="1">
    <location>
        <begin position="201"/>
        <end position="226"/>
    </location>
</feature>
<feature type="transmembrane region" description="Helical" evidence="1">
    <location>
        <begin position="15"/>
        <end position="38"/>
    </location>
</feature>